<dbReference type="EMBL" id="EQ973213">
    <property type="protein sequence ID" value="EFR52254.1"/>
    <property type="molecule type" value="Genomic_DNA"/>
</dbReference>
<organism evidence="1 2">
    <name type="scientific">Bacteroides fragilis 3_1_12</name>
    <dbReference type="NCBI Taxonomy" id="457424"/>
    <lineage>
        <taxon>Bacteria</taxon>
        <taxon>Pseudomonadati</taxon>
        <taxon>Bacteroidota</taxon>
        <taxon>Bacteroidia</taxon>
        <taxon>Bacteroidales</taxon>
        <taxon>Bacteroidaceae</taxon>
        <taxon>Bacteroides</taxon>
    </lineage>
</organism>
<gene>
    <name evidence="1" type="ORF">BFAG_00948</name>
</gene>
<keyword evidence="2" id="KW-1185">Reference proteome</keyword>
<protein>
    <submittedName>
        <fullName evidence="1">Uncharacterized protein</fullName>
    </submittedName>
</protein>
<accession>A0ABN0BH55</accession>
<sequence length="73" mass="8371">MWSLLLAQRTFRDILSQLSDGDTQSQSGEYSIGFPAPLAEADERMRYIPFFFHKLYGGYLVIGRGQSYKESTE</sequence>
<proteinExistence type="predicted"/>
<dbReference type="Proteomes" id="UP000005101">
    <property type="component" value="Unassembled WGS sequence"/>
</dbReference>
<reference evidence="1 2" key="1">
    <citation type="submission" date="2008-12" db="EMBL/GenBank/DDBJ databases">
        <title>Annotation of Bacteroides fragilis strain 3_1_12.</title>
        <authorList>
            <consortium name="The Broad Institute Genome Sequencing Platform"/>
            <person name="Ward D."/>
            <person name="Young S.K."/>
            <person name="Kodira C.D."/>
            <person name="Zeng Q."/>
            <person name="Koehrsen M."/>
            <person name="Alvarado L."/>
            <person name="Berlin A."/>
            <person name="Borenstein D."/>
            <person name="Chen Z."/>
            <person name="Engels R."/>
            <person name="Freedman E."/>
            <person name="Gellesch M."/>
            <person name="Goldberg J."/>
            <person name="Griggs A."/>
            <person name="Gujja S."/>
            <person name="Heiman D."/>
            <person name="Hepburn T."/>
            <person name="Howarth C."/>
            <person name="Jen D."/>
            <person name="Larson L."/>
            <person name="Lewis B."/>
            <person name="Mehta T."/>
            <person name="Park D."/>
            <person name="Pearson M."/>
            <person name="Roberts A."/>
            <person name="Saif S."/>
            <person name="Shea T."/>
            <person name="Shenoy N."/>
            <person name="Sisk P."/>
            <person name="Stolte C."/>
            <person name="Sykes S."/>
            <person name="Walk T."/>
            <person name="White J."/>
            <person name="Yandava C."/>
            <person name="Allen-Vercoe E."/>
            <person name="Strauss J."/>
            <person name="Ambrose C."/>
            <person name="Lander E."/>
            <person name="Nusbaum C."/>
            <person name="Galagan J."/>
            <person name="Birren B."/>
        </authorList>
    </citation>
    <scope>NUCLEOTIDE SEQUENCE [LARGE SCALE GENOMIC DNA]</scope>
    <source>
        <strain evidence="1 2">3_1_12</strain>
    </source>
</reference>
<name>A0ABN0BH55_BACFG</name>
<evidence type="ECO:0000313" key="2">
    <source>
        <dbReference type="Proteomes" id="UP000005101"/>
    </source>
</evidence>
<evidence type="ECO:0000313" key="1">
    <source>
        <dbReference type="EMBL" id="EFR52254.1"/>
    </source>
</evidence>